<dbReference type="InterPro" id="IPR029058">
    <property type="entry name" value="AB_hydrolase_fold"/>
</dbReference>
<dbReference type="InterPro" id="IPR002410">
    <property type="entry name" value="Peptidase_S33"/>
</dbReference>
<dbReference type="Gene3D" id="3.40.50.1820">
    <property type="entry name" value="alpha/beta hydrolase"/>
    <property type="match status" value="1"/>
</dbReference>
<keyword evidence="2 4" id="KW-0378">Hydrolase</keyword>
<sequence length="312" mass="35626">MNSTEVLRIESRISNLSIAINHTKPNVISDDYPVLFLHGSSFPTALSFDFKMNNASWMTNLAENGYDVFSLDFLGYGNSDRYPEMENNTKESKVVGRAQDVFLDVDKAVELIIKKTGKSKVYLIGHSWGGTVASLYASKFSDKIEKLVLFATITARNENDVVEKIQGSYDEMTPKQRIDAMANLTPDGKICQLEKEVFTNWGEIWKKSDPLLIKFKTESIRFPSGPNQDVEDLLHNKSYYNPRDIKSSTLIIRGEWDKYPNNADAENLFISLENAKSKKYVVLEKGTHVMHLEQSRKQLYAETLCFLKSRMY</sequence>
<dbReference type="PRINTS" id="PR00793">
    <property type="entry name" value="PROAMNOPTASE"/>
</dbReference>
<gene>
    <name evidence="4" type="ORF">LNQ49_05570</name>
</gene>
<accession>A0ABS8MQM1</accession>
<organism evidence="4 5">
    <name type="scientific">Flavobacterium pisciphilum</name>
    <dbReference type="NCBI Taxonomy" id="2893755"/>
    <lineage>
        <taxon>Bacteria</taxon>
        <taxon>Pseudomonadati</taxon>
        <taxon>Bacteroidota</taxon>
        <taxon>Flavobacteriia</taxon>
        <taxon>Flavobacteriales</taxon>
        <taxon>Flavobacteriaceae</taxon>
        <taxon>Flavobacterium</taxon>
    </lineage>
</organism>
<evidence type="ECO:0000259" key="3">
    <source>
        <dbReference type="Pfam" id="PF00561"/>
    </source>
</evidence>
<feature type="domain" description="AB hydrolase-1" evidence="3">
    <location>
        <begin position="32"/>
        <end position="165"/>
    </location>
</feature>
<dbReference type="Pfam" id="PF00561">
    <property type="entry name" value="Abhydrolase_1"/>
    <property type="match status" value="1"/>
</dbReference>
<dbReference type="RefSeq" id="WP_229987693.1">
    <property type="nucleotide sequence ID" value="NZ_JAJJMO010000001.1"/>
</dbReference>
<dbReference type="PANTHER" id="PTHR43798:SF33">
    <property type="entry name" value="HYDROLASE, PUTATIVE (AFU_ORTHOLOGUE AFUA_2G14860)-RELATED"/>
    <property type="match status" value="1"/>
</dbReference>
<comment type="caution">
    <text evidence="4">The sequence shown here is derived from an EMBL/GenBank/DDBJ whole genome shotgun (WGS) entry which is preliminary data.</text>
</comment>
<proteinExistence type="inferred from homology"/>
<dbReference type="InterPro" id="IPR050266">
    <property type="entry name" value="AB_hydrolase_sf"/>
</dbReference>
<evidence type="ECO:0000256" key="2">
    <source>
        <dbReference type="ARBA" id="ARBA00022801"/>
    </source>
</evidence>
<evidence type="ECO:0000256" key="1">
    <source>
        <dbReference type="ARBA" id="ARBA00010088"/>
    </source>
</evidence>
<keyword evidence="5" id="KW-1185">Reference proteome</keyword>
<reference evidence="4" key="1">
    <citation type="submission" date="2021-11" db="EMBL/GenBank/DDBJ databases">
        <title>Description of novel Flavobacterium species.</title>
        <authorList>
            <person name="Saticioglu I.B."/>
            <person name="Ay H."/>
            <person name="Altun S."/>
            <person name="Duman M."/>
        </authorList>
    </citation>
    <scope>NUCLEOTIDE SEQUENCE</scope>
    <source>
        <strain evidence="4">F-65</strain>
    </source>
</reference>
<dbReference type="GO" id="GO:0016787">
    <property type="term" value="F:hydrolase activity"/>
    <property type="evidence" value="ECO:0007669"/>
    <property type="project" value="UniProtKB-KW"/>
</dbReference>
<comment type="similarity">
    <text evidence="1">Belongs to the peptidase S33 family.</text>
</comment>
<dbReference type="PANTHER" id="PTHR43798">
    <property type="entry name" value="MONOACYLGLYCEROL LIPASE"/>
    <property type="match status" value="1"/>
</dbReference>
<dbReference type="SUPFAM" id="SSF53474">
    <property type="entry name" value="alpha/beta-Hydrolases"/>
    <property type="match status" value="1"/>
</dbReference>
<protein>
    <submittedName>
        <fullName evidence="4">Alpha/beta hydrolase</fullName>
    </submittedName>
</protein>
<dbReference type="Proteomes" id="UP001430919">
    <property type="component" value="Unassembled WGS sequence"/>
</dbReference>
<name>A0ABS8MQM1_9FLAO</name>
<dbReference type="EMBL" id="JAJJMO010000001">
    <property type="protein sequence ID" value="MCC9071063.1"/>
    <property type="molecule type" value="Genomic_DNA"/>
</dbReference>
<evidence type="ECO:0000313" key="4">
    <source>
        <dbReference type="EMBL" id="MCC9071063.1"/>
    </source>
</evidence>
<dbReference type="InterPro" id="IPR000073">
    <property type="entry name" value="AB_hydrolase_1"/>
</dbReference>
<evidence type="ECO:0000313" key="5">
    <source>
        <dbReference type="Proteomes" id="UP001430919"/>
    </source>
</evidence>